<dbReference type="PROSITE" id="PS51532">
    <property type="entry name" value="PITH"/>
    <property type="match status" value="1"/>
</dbReference>
<evidence type="ECO:0000313" key="4">
    <source>
        <dbReference type="EMBL" id="KAF7365529.1"/>
    </source>
</evidence>
<dbReference type="Pfam" id="PF06201">
    <property type="entry name" value="PITH"/>
    <property type="match status" value="1"/>
</dbReference>
<dbReference type="InterPro" id="IPR010400">
    <property type="entry name" value="PITH_dom"/>
</dbReference>
<dbReference type="PANTHER" id="PTHR12175:SF1">
    <property type="entry name" value="PITH DOMAIN-CONTAINING PROTEIN 1"/>
    <property type="match status" value="1"/>
</dbReference>
<evidence type="ECO:0000256" key="1">
    <source>
        <dbReference type="ARBA" id="ARBA00025788"/>
    </source>
</evidence>
<dbReference type="GO" id="GO:0005737">
    <property type="term" value="C:cytoplasm"/>
    <property type="evidence" value="ECO:0007669"/>
    <property type="project" value="UniProtKB-ARBA"/>
</dbReference>
<evidence type="ECO:0000256" key="2">
    <source>
        <dbReference type="SAM" id="MobiDB-lite"/>
    </source>
</evidence>
<feature type="domain" description="PITH" evidence="3">
    <location>
        <begin position="20"/>
        <end position="184"/>
    </location>
</feature>
<dbReference type="SUPFAM" id="SSF49785">
    <property type="entry name" value="Galactose-binding domain-like"/>
    <property type="match status" value="1"/>
</dbReference>
<feature type="region of interest" description="Disordered" evidence="2">
    <location>
        <begin position="1"/>
        <end position="30"/>
    </location>
</feature>
<reference evidence="4" key="1">
    <citation type="submission" date="2020-05" db="EMBL/GenBank/DDBJ databases">
        <title>Mycena genomes resolve the evolution of fungal bioluminescence.</title>
        <authorList>
            <person name="Tsai I.J."/>
        </authorList>
    </citation>
    <scope>NUCLEOTIDE SEQUENCE</scope>
    <source>
        <strain evidence="4">CCC161011</strain>
    </source>
</reference>
<protein>
    <submittedName>
        <fullName evidence="4">PITH domain-containing protein</fullName>
    </submittedName>
</protein>
<dbReference type="OrthoDB" id="2635at2759"/>
<proteinExistence type="inferred from homology"/>
<evidence type="ECO:0000313" key="5">
    <source>
        <dbReference type="Proteomes" id="UP000620124"/>
    </source>
</evidence>
<dbReference type="EMBL" id="JACAZI010000003">
    <property type="protein sequence ID" value="KAF7365529.1"/>
    <property type="molecule type" value="Genomic_DNA"/>
</dbReference>
<dbReference type="GO" id="GO:0005634">
    <property type="term" value="C:nucleus"/>
    <property type="evidence" value="ECO:0007669"/>
    <property type="project" value="TreeGrafter"/>
</dbReference>
<dbReference type="AlphaFoldDB" id="A0A8H7D7V6"/>
<organism evidence="4 5">
    <name type="scientific">Mycena venus</name>
    <dbReference type="NCBI Taxonomy" id="2733690"/>
    <lineage>
        <taxon>Eukaryota</taxon>
        <taxon>Fungi</taxon>
        <taxon>Dikarya</taxon>
        <taxon>Basidiomycota</taxon>
        <taxon>Agaricomycotina</taxon>
        <taxon>Agaricomycetes</taxon>
        <taxon>Agaricomycetidae</taxon>
        <taxon>Agaricales</taxon>
        <taxon>Marasmiineae</taxon>
        <taxon>Mycenaceae</taxon>
        <taxon>Mycena</taxon>
    </lineage>
</organism>
<gene>
    <name evidence="4" type="ORF">MVEN_00426100</name>
</gene>
<name>A0A8H7D7V6_9AGAR</name>
<dbReference type="Gene3D" id="2.60.120.470">
    <property type="entry name" value="PITH domain"/>
    <property type="match status" value="1"/>
</dbReference>
<dbReference type="Proteomes" id="UP000620124">
    <property type="component" value="Unassembled WGS sequence"/>
</dbReference>
<dbReference type="InterPro" id="IPR037047">
    <property type="entry name" value="PITH_dom_sf"/>
</dbReference>
<dbReference type="PANTHER" id="PTHR12175">
    <property type="entry name" value="AD039 HT014 THIOREDOXIN FAMILY TRP26"/>
    <property type="match status" value="1"/>
</dbReference>
<dbReference type="InterPro" id="IPR008979">
    <property type="entry name" value="Galactose-bd-like_sf"/>
</dbReference>
<sequence length="239" mass="27000">MPHQHDAHCGHESTEHDHDHDSTDLGPKDNLFSQIDRANVVALNASGPGSTIIKPWHERLDEEKDDQMIIRIPFTGSVKLRSLLLKTGPTDQTPLKVVLYSNEDSFDFQDITDKTPTQEFTVAPGREVGEYALRTAKFSNVSSVSLFFPQSQGADTIQIYYVGFLGLWTERKLSAPVTVYETQANLADHEKNPGYRRRAEYAASLKSSSLRKQRIMYLSCISLLLASKNRLPLRCIMYK</sequence>
<feature type="compositionally biased region" description="Basic and acidic residues" evidence="2">
    <location>
        <begin position="1"/>
        <end position="27"/>
    </location>
</feature>
<evidence type="ECO:0000259" key="3">
    <source>
        <dbReference type="PROSITE" id="PS51532"/>
    </source>
</evidence>
<dbReference type="InterPro" id="IPR045099">
    <property type="entry name" value="PITH1-like"/>
</dbReference>
<keyword evidence="5" id="KW-1185">Reference proteome</keyword>
<comment type="caution">
    <text evidence="4">The sequence shown here is derived from an EMBL/GenBank/DDBJ whole genome shotgun (WGS) entry which is preliminary data.</text>
</comment>
<comment type="similarity">
    <text evidence="1">Belongs to the PITHD1 family.</text>
</comment>
<accession>A0A8H7D7V6</accession>